<dbReference type="AlphaFoldDB" id="A0A2T0B6D7"/>
<dbReference type="OrthoDB" id="9807026at2"/>
<keyword evidence="7 11" id="KW-0472">Membrane</keyword>
<feature type="domain" description="Flagellar M-ring N-terminal" evidence="12">
    <location>
        <begin position="45"/>
        <end position="216"/>
    </location>
</feature>
<dbReference type="EMBL" id="PVXQ01000066">
    <property type="protein sequence ID" value="PRR79435.1"/>
    <property type="molecule type" value="Genomic_DNA"/>
</dbReference>
<evidence type="ECO:0000256" key="10">
    <source>
        <dbReference type="SAM" id="MobiDB-lite"/>
    </source>
</evidence>
<comment type="subcellular location">
    <subcellularLocation>
        <location evidence="1 9">Bacterial flagellum basal body</location>
    </subcellularLocation>
    <subcellularLocation>
        <location evidence="2">Cell membrane</location>
        <topology evidence="2">Multi-pass membrane protein</topology>
    </subcellularLocation>
</comment>
<dbReference type="Pfam" id="PF01514">
    <property type="entry name" value="YscJ_FliF"/>
    <property type="match status" value="1"/>
</dbReference>
<evidence type="ECO:0000256" key="11">
    <source>
        <dbReference type="SAM" id="Phobius"/>
    </source>
</evidence>
<keyword evidence="15" id="KW-1185">Reference proteome</keyword>
<evidence type="ECO:0000313" key="14">
    <source>
        <dbReference type="EMBL" id="PRR79435.1"/>
    </source>
</evidence>
<dbReference type="Proteomes" id="UP000239471">
    <property type="component" value="Unassembled WGS sequence"/>
</dbReference>
<dbReference type="GO" id="GO:0003774">
    <property type="term" value="F:cytoskeletal motor activity"/>
    <property type="evidence" value="ECO:0007669"/>
    <property type="project" value="InterPro"/>
</dbReference>
<evidence type="ECO:0000256" key="2">
    <source>
        <dbReference type="ARBA" id="ARBA00004651"/>
    </source>
</evidence>
<dbReference type="InterPro" id="IPR045851">
    <property type="entry name" value="AMP-bd_C_sf"/>
</dbReference>
<evidence type="ECO:0000256" key="3">
    <source>
        <dbReference type="ARBA" id="ARBA00007971"/>
    </source>
</evidence>
<reference evidence="14 15" key="1">
    <citation type="submission" date="2018-03" db="EMBL/GenBank/DDBJ databases">
        <title>Genome sequence of Clostridium vincentii DSM 10228.</title>
        <authorList>
            <person name="Poehlein A."/>
            <person name="Daniel R."/>
        </authorList>
    </citation>
    <scope>NUCLEOTIDE SEQUENCE [LARGE SCALE GENOMIC DNA]</scope>
    <source>
        <strain evidence="14 15">DSM 10228</strain>
    </source>
</reference>
<dbReference type="GO" id="GO:0009431">
    <property type="term" value="C:bacterial-type flagellum basal body, MS ring"/>
    <property type="evidence" value="ECO:0007669"/>
    <property type="project" value="InterPro"/>
</dbReference>
<evidence type="ECO:0000259" key="13">
    <source>
        <dbReference type="Pfam" id="PF08345"/>
    </source>
</evidence>
<feature type="compositionally biased region" description="Low complexity" evidence="10">
    <location>
        <begin position="337"/>
        <end position="347"/>
    </location>
</feature>
<evidence type="ECO:0000256" key="8">
    <source>
        <dbReference type="ARBA" id="ARBA00023143"/>
    </source>
</evidence>
<gene>
    <name evidence="14" type="primary">fliF</name>
    <name evidence="14" type="ORF">CLVI_33650</name>
</gene>
<dbReference type="PRINTS" id="PR01009">
    <property type="entry name" value="FLGMRINGFLIF"/>
</dbReference>
<dbReference type="InterPro" id="IPR006182">
    <property type="entry name" value="FliF_N_dom"/>
</dbReference>
<dbReference type="InterPro" id="IPR043427">
    <property type="entry name" value="YscJ/FliF"/>
</dbReference>
<dbReference type="PANTHER" id="PTHR30046">
    <property type="entry name" value="FLAGELLAR M-RING PROTEIN"/>
    <property type="match status" value="1"/>
</dbReference>
<evidence type="ECO:0000256" key="6">
    <source>
        <dbReference type="ARBA" id="ARBA00022989"/>
    </source>
</evidence>
<evidence type="ECO:0000256" key="7">
    <source>
        <dbReference type="ARBA" id="ARBA00023136"/>
    </source>
</evidence>
<dbReference type="InterPro" id="IPR000067">
    <property type="entry name" value="FlgMring_FliF"/>
</dbReference>
<dbReference type="NCBIfam" id="TIGR00206">
    <property type="entry name" value="fliF"/>
    <property type="match status" value="1"/>
</dbReference>
<dbReference type="PIRSF" id="PIRSF004862">
    <property type="entry name" value="FliF"/>
    <property type="match status" value="1"/>
</dbReference>
<evidence type="ECO:0000256" key="1">
    <source>
        <dbReference type="ARBA" id="ARBA00004117"/>
    </source>
</evidence>
<proteinExistence type="inferred from homology"/>
<comment type="caution">
    <text evidence="14">The sequence shown here is derived from an EMBL/GenBank/DDBJ whole genome shotgun (WGS) entry which is preliminary data.</text>
</comment>
<feature type="transmembrane region" description="Helical" evidence="11">
    <location>
        <begin position="21"/>
        <end position="43"/>
    </location>
</feature>
<organism evidence="14 15">
    <name type="scientific">Clostridium vincentii</name>
    <dbReference type="NCBI Taxonomy" id="52704"/>
    <lineage>
        <taxon>Bacteria</taxon>
        <taxon>Bacillati</taxon>
        <taxon>Bacillota</taxon>
        <taxon>Clostridia</taxon>
        <taxon>Eubacteriales</taxon>
        <taxon>Clostridiaceae</taxon>
        <taxon>Clostridium</taxon>
    </lineage>
</organism>
<feature type="transmembrane region" description="Helical" evidence="11">
    <location>
        <begin position="427"/>
        <end position="449"/>
    </location>
</feature>
<dbReference type="GO" id="GO:0005886">
    <property type="term" value="C:plasma membrane"/>
    <property type="evidence" value="ECO:0007669"/>
    <property type="project" value="UniProtKB-SubCell"/>
</dbReference>
<dbReference type="GO" id="GO:0071973">
    <property type="term" value="P:bacterial-type flagellum-dependent cell motility"/>
    <property type="evidence" value="ECO:0007669"/>
    <property type="project" value="InterPro"/>
</dbReference>
<evidence type="ECO:0000313" key="15">
    <source>
        <dbReference type="Proteomes" id="UP000239471"/>
    </source>
</evidence>
<name>A0A2T0B6D7_9CLOT</name>
<accession>A0A2T0B6D7</accession>
<keyword evidence="5 11" id="KW-0812">Transmembrane</keyword>
<dbReference type="Gene3D" id="3.30.300.30">
    <property type="match status" value="1"/>
</dbReference>
<keyword evidence="6 11" id="KW-1133">Transmembrane helix</keyword>
<keyword evidence="4" id="KW-1003">Cell membrane</keyword>
<keyword evidence="14" id="KW-0966">Cell projection</keyword>
<evidence type="ECO:0000259" key="12">
    <source>
        <dbReference type="Pfam" id="PF01514"/>
    </source>
</evidence>
<dbReference type="RefSeq" id="WP_106061311.1">
    <property type="nucleotide sequence ID" value="NZ_PVXQ01000066.1"/>
</dbReference>
<dbReference type="InterPro" id="IPR013556">
    <property type="entry name" value="Flag_M-ring_C"/>
</dbReference>
<feature type="domain" description="Flagellar M-ring C-terminal" evidence="13">
    <location>
        <begin position="255"/>
        <end position="400"/>
    </location>
</feature>
<feature type="region of interest" description="Disordered" evidence="10">
    <location>
        <begin position="327"/>
        <end position="350"/>
    </location>
</feature>
<comment type="function">
    <text evidence="9">The M ring may be actively involved in energy transduction.</text>
</comment>
<evidence type="ECO:0000256" key="5">
    <source>
        <dbReference type="ARBA" id="ARBA00022692"/>
    </source>
</evidence>
<evidence type="ECO:0000256" key="9">
    <source>
        <dbReference type="PIRNR" id="PIRNR004862"/>
    </source>
</evidence>
<evidence type="ECO:0000256" key="4">
    <source>
        <dbReference type="ARBA" id="ARBA00022475"/>
    </source>
</evidence>
<dbReference type="Pfam" id="PF08345">
    <property type="entry name" value="YscJ_FliF_C"/>
    <property type="match status" value="1"/>
</dbReference>
<keyword evidence="8 9" id="KW-0975">Bacterial flagellum</keyword>
<dbReference type="PANTHER" id="PTHR30046:SF0">
    <property type="entry name" value="FLAGELLAR M-RING PROTEIN"/>
    <property type="match status" value="1"/>
</dbReference>
<keyword evidence="14" id="KW-0969">Cilium</keyword>
<protein>
    <recommendedName>
        <fullName evidence="9">Flagellar M-ring protein</fullName>
    </recommendedName>
</protein>
<keyword evidence="14" id="KW-0282">Flagellum</keyword>
<comment type="similarity">
    <text evidence="3 9">Belongs to the FliF family.</text>
</comment>
<sequence length="518" mass="56665">MKKLSDTFKKLWAKFKSFGRSIKIAIVVALIALLIAIISLFFFSSSNKYSVLYSGLDAADADIVIAKLTEDKIDKKVEGDSILVPTAMVDELRLQFASQLSDGSKGYELMDSGSSFGMTDEEFNIKKLRMIQGNIEKSIKSLEAIETVKVNITPAEDSVFVKDKQEGKAAVVLKLKAGKQITDENVKSIVAIVSASAENIPQNNVEVIDTNMNLLTKNLNSETGNTGVSAETIQSQKDLEKNSGDQYEAAIIKLLEPIVGKNKVSATVNVELDFDAKQTDETVIDPNKVIISQQTINSYNNANGGVTAQSPVDNNMTNTIDTTEEAGVTGSNEQKTNYETGNTTTTTISSAGKPKRITASVFIDGELDAGAQAEFENAISNAIGIDNNRGDLMSLTGMEFDTAIKDEAQAQIDAFNIEIAAADRNRIILWTAIGVLSLAGIIALLIIFIRRRKKDEDRVLDVVIDDKLTAKPIENFAPIDFEVSNEKLHMEKEIKDYAKEKPEEVVDIIKSWLSENER</sequence>